<dbReference type="EMBL" id="VBPA01000336">
    <property type="protein sequence ID" value="TMQ69130.1"/>
    <property type="molecule type" value="Genomic_DNA"/>
</dbReference>
<evidence type="ECO:0000313" key="1">
    <source>
        <dbReference type="EMBL" id="TMQ69130.1"/>
    </source>
</evidence>
<accession>A0A538TZQ6</accession>
<name>A0A538TZQ6_UNCEI</name>
<proteinExistence type="predicted"/>
<evidence type="ECO:0000313" key="2">
    <source>
        <dbReference type="Proteomes" id="UP000319836"/>
    </source>
</evidence>
<organism evidence="1 2">
    <name type="scientific">Eiseniibacteriota bacterium</name>
    <dbReference type="NCBI Taxonomy" id="2212470"/>
    <lineage>
        <taxon>Bacteria</taxon>
        <taxon>Candidatus Eiseniibacteriota</taxon>
    </lineage>
</organism>
<sequence>MFQHQEKFGSLLNHDYLSVVWPLGNPKEKHSALGLSVIRLASDDIPITPRPGGLVPGRDFLDFGTDNDESTPGNGQGNGVWDYGERLLLGPDDLYMASSSDAAVLVSFARQRGTRWAFGGNLKFVHQSIPDTIPGSHVTSFGAGLDVGALYMPTDAVTVGATFHDLTISSRLPVTR</sequence>
<dbReference type="Gene3D" id="2.40.160.60">
    <property type="entry name" value="Outer membrane protein transport protein (OMPP1/FadL/TodX)"/>
    <property type="match status" value="1"/>
</dbReference>
<reference evidence="1 2" key="1">
    <citation type="journal article" date="2019" name="Nat. Microbiol.">
        <title>Mediterranean grassland soil C-N compound turnover is dependent on rainfall and depth, and is mediated by genomically divergent microorganisms.</title>
        <authorList>
            <person name="Diamond S."/>
            <person name="Andeer P.F."/>
            <person name="Li Z."/>
            <person name="Crits-Christoph A."/>
            <person name="Burstein D."/>
            <person name="Anantharaman K."/>
            <person name="Lane K.R."/>
            <person name="Thomas B.C."/>
            <person name="Pan C."/>
            <person name="Northen T.R."/>
            <person name="Banfield J.F."/>
        </authorList>
    </citation>
    <scope>NUCLEOTIDE SEQUENCE [LARGE SCALE GENOMIC DNA]</scope>
    <source>
        <strain evidence="1">WS_10</strain>
    </source>
</reference>
<dbReference type="AlphaFoldDB" id="A0A538TZQ6"/>
<comment type="caution">
    <text evidence="1">The sequence shown here is derived from an EMBL/GenBank/DDBJ whole genome shotgun (WGS) entry which is preliminary data.</text>
</comment>
<protein>
    <submittedName>
        <fullName evidence="1">Uncharacterized protein</fullName>
    </submittedName>
</protein>
<dbReference type="Proteomes" id="UP000319836">
    <property type="component" value="Unassembled WGS sequence"/>
</dbReference>
<gene>
    <name evidence="1" type="ORF">E6K80_12695</name>
</gene>